<dbReference type="Gene3D" id="1.10.357.10">
    <property type="entry name" value="Tetracycline Repressor, domain 2"/>
    <property type="match status" value="1"/>
</dbReference>
<dbReference type="SUPFAM" id="SSF48498">
    <property type="entry name" value="Tetracyclin repressor-like, C-terminal domain"/>
    <property type="match status" value="1"/>
</dbReference>
<gene>
    <name evidence="1" type="ORF">SAMN04487969_106125</name>
</gene>
<dbReference type="OrthoDB" id="9812484at2"/>
<evidence type="ECO:0000313" key="2">
    <source>
        <dbReference type="Proteomes" id="UP000183410"/>
    </source>
</evidence>
<name>A0A1I2D6S4_9BACL</name>
<reference evidence="2" key="1">
    <citation type="submission" date="2016-10" db="EMBL/GenBank/DDBJ databases">
        <authorList>
            <person name="Varghese N."/>
            <person name="Submissions S."/>
        </authorList>
    </citation>
    <scope>NUCLEOTIDE SEQUENCE [LARGE SCALE GENOMIC DNA]</scope>
    <source>
        <strain evidence="2">CGMCC 1.10223</strain>
    </source>
</reference>
<evidence type="ECO:0000313" key="1">
    <source>
        <dbReference type="EMBL" id="SFE75783.1"/>
    </source>
</evidence>
<protein>
    <submittedName>
        <fullName evidence="1">YsiA-like protein, C-terminal region</fullName>
    </submittedName>
</protein>
<sequence>MAKLAHIVNLSSTSPDDSSYLADCLKPELLYEIVDEGLSRSLFTGELSREEIVNYLYTYITGALVTWCQSDSAYDIVKTEEKSVEVLVRGLQ</sequence>
<dbReference type="RefSeq" id="WP_046231746.1">
    <property type="nucleotide sequence ID" value="NZ_FONN01000006.1"/>
</dbReference>
<dbReference type="Proteomes" id="UP000183410">
    <property type="component" value="Unassembled WGS sequence"/>
</dbReference>
<dbReference type="EMBL" id="FONN01000006">
    <property type="protein sequence ID" value="SFE75783.1"/>
    <property type="molecule type" value="Genomic_DNA"/>
</dbReference>
<organism evidence="1 2">
    <name type="scientific">Paenibacillus algorifonticola</name>
    <dbReference type="NCBI Taxonomy" id="684063"/>
    <lineage>
        <taxon>Bacteria</taxon>
        <taxon>Bacillati</taxon>
        <taxon>Bacillota</taxon>
        <taxon>Bacilli</taxon>
        <taxon>Bacillales</taxon>
        <taxon>Paenibacillaceae</taxon>
        <taxon>Paenibacillus</taxon>
    </lineage>
</organism>
<keyword evidence="2" id="KW-1185">Reference proteome</keyword>
<proteinExistence type="predicted"/>
<dbReference type="InterPro" id="IPR036271">
    <property type="entry name" value="Tet_transcr_reg_TetR-rel_C_sf"/>
</dbReference>
<accession>A0A1I2D6S4</accession>
<dbReference type="AlphaFoldDB" id="A0A1I2D6S4"/>